<accession>A0AA35D605</accession>
<organism evidence="2 3">
    <name type="scientific">Comamonas aquatica</name>
    <dbReference type="NCBI Taxonomy" id="225991"/>
    <lineage>
        <taxon>Bacteria</taxon>
        <taxon>Pseudomonadati</taxon>
        <taxon>Pseudomonadota</taxon>
        <taxon>Betaproteobacteria</taxon>
        <taxon>Burkholderiales</taxon>
        <taxon>Comamonadaceae</taxon>
        <taxon>Comamonas</taxon>
    </lineage>
</organism>
<comment type="caution">
    <text evidence="2">The sequence shown here is derived from an EMBL/GenBank/DDBJ whole genome shotgun (WGS) entry which is preliminary data.</text>
</comment>
<dbReference type="Proteomes" id="UP000834458">
    <property type="component" value="Unassembled WGS sequence"/>
</dbReference>
<reference evidence="2" key="1">
    <citation type="submission" date="2020-05" db="EMBL/GenBank/DDBJ databases">
        <authorList>
            <person name="Delgado-Blas J."/>
        </authorList>
    </citation>
    <scope>NUCLEOTIDE SEQUENCE</scope>
    <source>
        <strain evidence="2">BB1454</strain>
    </source>
</reference>
<evidence type="ECO:0000313" key="3">
    <source>
        <dbReference type="Proteomes" id="UP000834458"/>
    </source>
</evidence>
<gene>
    <name evidence="2" type="ORF">GHA_01102</name>
</gene>
<name>A0AA35D605_9BURK</name>
<dbReference type="AlphaFoldDB" id="A0AA35D605"/>
<evidence type="ECO:0000256" key="1">
    <source>
        <dbReference type="SAM" id="MobiDB-lite"/>
    </source>
</evidence>
<dbReference type="RefSeq" id="WP_234686394.1">
    <property type="nucleotide sequence ID" value="NZ_CAHPSC010000011.1"/>
</dbReference>
<protein>
    <submittedName>
        <fullName evidence="2">Uncharacterized protein</fullName>
    </submittedName>
</protein>
<evidence type="ECO:0000313" key="2">
    <source>
        <dbReference type="EMBL" id="CAB5675533.1"/>
    </source>
</evidence>
<sequence>MAKKSLPTPIPESPPAGGAAPGPVAVDWERIEIDFRAGVKSLREIAEGSGTSHVNISKRAKKSGWVRDLSTKIQAKADELVNAASVNTPVNKASPVAERVTVEAVANSQASIRLAHRADIERTRRLCMRMLAELEQQSAAPELLGEVAEILASVPPEEMTKAQRAKLADAAARAGSLQSRSSTMRSLSESLKSLVALERQAYGIKEEAAPPPDPGVASFSTADLFAMRDALKKGTA</sequence>
<feature type="region of interest" description="Disordered" evidence="1">
    <location>
        <begin position="1"/>
        <end position="23"/>
    </location>
</feature>
<proteinExistence type="predicted"/>
<dbReference type="EMBL" id="CAHPSC010000011">
    <property type="protein sequence ID" value="CAB5675533.1"/>
    <property type="molecule type" value="Genomic_DNA"/>
</dbReference>